<proteinExistence type="inferred from homology"/>
<dbReference type="Pfam" id="PF13365">
    <property type="entry name" value="Trypsin_2"/>
    <property type="match status" value="1"/>
</dbReference>
<evidence type="ECO:0000256" key="2">
    <source>
        <dbReference type="ARBA" id="ARBA00022670"/>
    </source>
</evidence>
<evidence type="ECO:0000256" key="4">
    <source>
        <dbReference type="ARBA" id="ARBA00022825"/>
    </source>
</evidence>
<dbReference type="RefSeq" id="WP_168881651.1">
    <property type="nucleotide sequence ID" value="NZ_JABAIL010000002.1"/>
</dbReference>
<dbReference type="PROSITE" id="PS50106">
    <property type="entry name" value="PDZ"/>
    <property type="match status" value="1"/>
</dbReference>
<keyword evidence="3" id="KW-0378">Hydrolase</keyword>
<dbReference type="SMART" id="SM00228">
    <property type="entry name" value="PDZ"/>
    <property type="match status" value="2"/>
</dbReference>
<dbReference type="PRINTS" id="PR00834">
    <property type="entry name" value="PROTEASES2C"/>
</dbReference>
<dbReference type="EMBL" id="JABAIL010000002">
    <property type="protein sequence ID" value="NLR90944.1"/>
    <property type="molecule type" value="Genomic_DNA"/>
</dbReference>
<dbReference type="PANTHER" id="PTHR43343">
    <property type="entry name" value="PEPTIDASE S12"/>
    <property type="match status" value="1"/>
</dbReference>
<dbReference type="Gene3D" id="2.40.10.120">
    <property type="match status" value="1"/>
</dbReference>
<keyword evidence="4" id="KW-0720">Serine protease</keyword>
<dbReference type="SUPFAM" id="SSF50494">
    <property type="entry name" value="Trypsin-like serine proteases"/>
    <property type="match status" value="1"/>
</dbReference>
<dbReference type="Proteomes" id="UP000585050">
    <property type="component" value="Unassembled WGS sequence"/>
</dbReference>
<evidence type="ECO:0000313" key="6">
    <source>
        <dbReference type="EMBL" id="NLR90944.1"/>
    </source>
</evidence>
<sequence length="491" mass="53542">MKRTLLTTLISVLSGLAGAFLYTQYIYQPTPQEDFSFASNVITEDTPIIRSSEETSSYKKTITNDISSLPSFAEAASASTKSVVYIVTYVKGRYSNRRTWMELFFNTPSQGQSDVAVGSGSGVIFTNDGYIVTNNHVVKGANKIEVIYDKRSYQAKLIGIDPSTDIALLKIEKDNLPAIQIASSKAVRVGDWVLAVGNPFNLTSTVTAGIVSAKGRKIGIMNDVFPIESFIQTDAAINPGNSGGALVNMHGDLVGINTAILSKTGSYAGYGFAVPSDIVAKVVNDLKKYGEVQKAFLGASIKEVDEDIAEKLQLTDIQGVVITKIEGGAAEKNNLKVGDVITSIDNFKIDSEAAYDEQLSYYVPGDKITLSIIRENKEIEKSVVLTNIDGTTNISEKNIYDAKEIGAKFTALSKLEQSKLGLSTGIKIEEVSDNGLIKEMGLKKGMILVSINRYPLEDPKDFSKILSKIRGRVILEIVKKDLSHRYYSYYF</sequence>
<comment type="similarity">
    <text evidence="1">Belongs to the peptidase S1C family.</text>
</comment>
<dbReference type="GO" id="GO:0006508">
    <property type="term" value="P:proteolysis"/>
    <property type="evidence" value="ECO:0007669"/>
    <property type="project" value="UniProtKB-KW"/>
</dbReference>
<dbReference type="InterPro" id="IPR051201">
    <property type="entry name" value="Chloro_Bact_Ser_Proteases"/>
</dbReference>
<dbReference type="Pfam" id="PF13180">
    <property type="entry name" value="PDZ_2"/>
    <property type="match status" value="1"/>
</dbReference>
<gene>
    <name evidence="6" type="ORF">HGP29_06985</name>
</gene>
<dbReference type="FunFam" id="2.40.10.10:FF:000001">
    <property type="entry name" value="Periplasmic serine protease DegS"/>
    <property type="match status" value="1"/>
</dbReference>
<evidence type="ECO:0000256" key="1">
    <source>
        <dbReference type="ARBA" id="ARBA00010541"/>
    </source>
</evidence>
<organism evidence="6 7">
    <name type="scientific">Flammeovirga agarivorans</name>
    <dbReference type="NCBI Taxonomy" id="2726742"/>
    <lineage>
        <taxon>Bacteria</taxon>
        <taxon>Pseudomonadati</taxon>
        <taxon>Bacteroidota</taxon>
        <taxon>Cytophagia</taxon>
        <taxon>Cytophagales</taxon>
        <taxon>Flammeovirgaceae</taxon>
        <taxon>Flammeovirga</taxon>
    </lineage>
</organism>
<reference evidence="6 7" key="1">
    <citation type="submission" date="2020-04" db="EMBL/GenBank/DDBJ databases">
        <title>Flammeovirga sp. SR4, a novel species isolated from seawater.</title>
        <authorList>
            <person name="Wang X."/>
        </authorList>
    </citation>
    <scope>NUCLEOTIDE SEQUENCE [LARGE SCALE GENOMIC DNA]</scope>
    <source>
        <strain evidence="6 7">SR4</strain>
    </source>
</reference>
<dbReference type="InterPro" id="IPR009003">
    <property type="entry name" value="Peptidase_S1_PA"/>
</dbReference>
<dbReference type="AlphaFoldDB" id="A0A7X8SIQ7"/>
<keyword evidence="7" id="KW-1185">Reference proteome</keyword>
<name>A0A7X8SIQ7_9BACT</name>
<feature type="domain" description="PDZ" evidence="5">
    <location>
        <begin position="283"/>
        <end position="376"/>
    </location>
</feature>
<dbReference type="GO" id="GO:0004252">
    <property type="term" value="F:serine-type endopeptidase activity"/>
    <property type="evidence" value="ECO:0007669"/>
    <property type="project" value="InterPro"/>
</dbReference>
<dbReference type="InterPro" id="IPR001940">
    <property type="entry name" value="Peptidase_S1C"/>
</dbReference>
<protein>
    <submittedName>
        <fullName evidence="6">Trypsin-like serine protease</fullName>
    </submittedName>
</protein>
<dbReference type="Gene3D" id="2.30.42.10">
    <property type="match status" value="2"/>
</dbReference>
<dbReference type="InterPro" id="IPR001478">
    <property type="entry name" value="PDZ"/>
</dbReference>
<accession>A0A7X8SIQ7</accession>
<evidence type="ECO:0000259" key="5">
    <source>
        <dbReference type="PROSITE" id="PS50106"/>
    </source>
</evidence>
<evidence type="ECO:0000256" key="3">
    <source>
        <dbReference type="ARBA" id="ARBA00022801"/>
    </source>
</evidence>
<comment type="caution">
    <text evidence="6">The sequence shown here is derived from an EMBL/GenBank/DDBJ whole genome shotgun (WGS) entry which is preliminary data.</text>
</comment>
<dbReference type="PANTHER" id="PTHR43343:SF3">
    <property type="entry name" value="PROTEASE DO-LIKE 8, CHLOROPLASTIC"/>
    <property type="match status" value="1"/>
</dbReference>
<dbReference type="InterPro" id="IPR036034">
    <property type="entry name" value="PDZ_sf"/>
</dbReference>
<evidence type="ECO:0000313" key="7">
    <source>
        <dbReference type="Proteomes" id="UP000585050"/>
    </source>
</evidence>
<keyword evidence="2 6" id="KW-0645">Protease</keyword>
<dbReference type="SUPFAM" id="SSF50156">
    <property type="entry name" value="PDZ domain-like"/>
    <property type="match status" value="2"/>
</dbReference>